<dbReference type="EMBL" id="BMQA01000073">
    <property type="protein sequence ID" value="GGJ62671.1"/>
    <property type="molecule type" value="Genomic_DNA"/>
</dbReference>
<keyword evidence="2" id="KW-1185">Reference proteome</keyword>
<gene>
    <name evidence="1" type="ORF">GCM10010121_086610</name>
</gene>
<comment type="caution">
    <text evidence="1">The sequence shown here is derived from an EMBL/GenBank/DDBJ whole genome shotgun (WGS) entry which is preliminary data.</text>
</comment>
<proteinExistence type="predicted"/>
<evidence type="ECO:0000313" key="1">
    <source>
        <dbReference type="EMBL" id="GGJ62671.1"/>
    </source>
</evidence>
<name>A0A917UJR3_9ACTN</name>
<dbReference type="AlphaFoldDB" id="A0A917UJR3"/>
<accession>A0A917UJR3</accession>
<evidence type="ECO:0000313" key="2">
    <source>
        <dbReference type="Proteomes" id="UP000657574"/>
    </source>
</evidence>
<reference evidence="1" key="2">
    <citation type="submission" date="2020-09" db="EMBL/GenBank/DDBJ databases">
        <authorList>
            <person name="Sun Q."/>
            <person name="Ohkuma M."/>
        </authorList>
    </citation>
    <scope>NUCLEOTIDE SEQUENCE</scope>
    <source>
        <strain evidence="1">JCM 3086</strain>
    </source>
</reference>
<protein>
    <submittedName>
        <fullName evidence="1">Uncharacterized protein</fullName>
    </submittedName>
</protein>
<organism evidence="1 2">
    <name type="scientific">Streptomyces brasiliensis</name>
    <dbReference type="NCBI Taxonomy" id="1954"/>
    <lineage>
        <taxon>Bacteria</taxon>
        <taxon>Bacillati</taxon>
        <taxon>Actinomycetota</taxon>
        <taxon>Actinomycetes</taxon>
        <taxon>Kitasatosporales</taxon>
        <taxon>Streptomycetaceae</taxon>
        <taxon>Streptomyces</taxon>
    </lineage>
</organism>
<dbReference type="Proteomes" id="UP000657574">
    <property type="component" value="Unassembled WGS sequence"/>
</dbReference>
<sequence length="83" mass="8921">MVIVLRTAPQLSVCWTSVRLFRTVPIGVISKLGMARGYPRCTHACIKAIGTAVNQVLTCQRAQFGSVASAWVLLDETAGQSSQ</sequence>
<reference evidence="1" key="1">
    <citation type="journal article" date="2014" name="Int. J. Syst. Evol. Microbiol.">
        <title>Complete genome sequence of Corynebacterium casei LMG S-19264T (=DSM 44701T), isolated from a smear-ripened cheese.</title>
        <authorList>
            <consortium name="US DOE Joint Genome Institute (JGI-PGF)"/>
            <person name="Walter F."/>
            <person name="Albersmeier A."/>
            <person name="Kalinowski J."/>
            <person name="Ruckert C."/>
        </authorList>
    </citation>
    <scope>NUCLEOTIDE SEQUENCE</scope>
    <source>
        <strain evidence="1">JCM 3086</strain>
    </source>
</reference>